<evidence type="ECO:0000313" key="7">
    <source>
        <dbReference type="EMBL" id="CBH14581.1"/>
    </source>
</evidence>
<dbReference type="Gene3D" id="3.30.40.10">
    <property type="entry name" value="Zinc/RING finger domain, C3HC4 (zinc finger)"/>
    <property type="match status" value="1"/>
</dbReference>
<dbReference type="RefSeq" id="XP_011776847.1">
    <property type="nucleotide sequence ID" value="XM_011778545.1"/>
</dbReference>
<dbReference type="PROSITE" id="PS51044">
    <property type="entry name" value="ZF_SP_RING"/>
    <property type="match status" value="1"/>
</dbReference>
<gene>
    <name evidence="7" type="ORF">TbgDal_IX6570</name>
</gene>
<evidence type="ECO:0000256" key="1">
    <source>
        <dbReference type="ARBA" id="ARBA00022723"/>
    </source>
</evidence>
<evidence type="ECO:0000256" key="2">
    <source>
        <dbReference type="ARBA" id="ARBA00022771"/>
    </source>
</evidence>
<dbReference type="CDD" id="cd16650">
    <property type="entry name" value="SP-RING_PIAS-like"/>
    <property type="match status" value="1"/>
</dbReference>
<dbReference type="AlphaFoldDB" id="C9ZYT2"/>
<dbReference type="Proteomes" id="UP000002316">
    <property type="component" value="Chromosome 9"/>
</dbReference>
<dbReference type="GO" id="GO:0016925">
    <property type="term" value="P:protein sumoylation"/>
    <property type="evidence" value="ECO:0007669"/>
    <property type="project" value="TreeGrafter"/>
</dbReference>
<dbReference type="GO" id="GO:0061665">
    <property type="term" value="F:SUMO ligase activity"/>
    <property type="evidence" value="ECO:0007669"/>
    <property type="project" value="TreeGrafter"/>
</dbReference>
<dbReference type="VEuPathDB" id="TriTrypDB:Tbg972.9.6570"/>
<evidence type="ECO:0000256" key="4">
    <source>
        <dbReference type="PROSITE-ProRule" id="PRU00452"/>
    </source>
</evidence>
<name>C9ZYT2_TRYB9</name>
<dbReference type="GeneID" id="23860694"/>
<feature type="region of interest" description="Disordered" evidence="5">
    <location>
        <begin position="194"/>
        <end position="240"/>
    </location>
</feature>
<accession>C9ZYT2</accession>
<dbReference type="PANTHER" id="PTHR10782">
    <property type="entry name" value="ZINC FINGER MIZ DOMAIN-CONTAINING PROTEIN"/>
    <property type="match status" value="1"/>
</dbReference>
<evidence type="ECO:0000256" key="5">
    <source>
        <dbReference type="SAM" id="MobiDB-lite"/>
    </source>
</evidence>
<evidence type="ECO:0000313" key="8">
    <source>
        <dbReference type="Proteomes" id="UP000002316"/>
    </source>
</evidence>
<dbReference type="KEGG" id="tbg:TbgDal_IX6570"/>
<feature type="compositionally biased region" description="Low complexity" evidence="5">
    <location>
        <begin position="49"/>
        <end position="58"/>
    </location>
</feature>
<organism evidence="7 8">
    <name type="scientific">Trypanosoma brucei gambiense (strain MHOM/CI/86/DAL972)</name>
    <dbReference type="NCBI Taxonomy" id="679716"/>
    <lineage>
        <taxon>Eukaryota</taxon>
        <taxon>Discoba</taxon>
        <taxon>Euglenozoa</taxon>
        <taxon>Kinetoplastea</taxon>
        <taxon>Metakinetoplastina</taxon>
        <taxon>Trypanosomatida</taxon>
        <taxon>Trypanosomatidae</taxon>
        <taxon>Trypanosoma</taxon>
    </lineage>
</organism>
<dbReference type="InterPro" id="IPR013083">
    <property type="entry name" value="Znf_RING/FYVE/PHD"/>
</dbReference>
<dbReference type="PANTHER" id="PTHR10782:SF96">
    <property type="entry name" value="SP-RING-TYPE DOMAIN-CONTAINING PROTEIN"/>
    <property type="match status" value="1"/>
</dbReference>
<keyword evidence="3" id="KW-0862">Zinc</keyword>
<keyword evidence="1" id="KW-0479">Metal-binding</keyword>
<dbReference type="InterPro" id="IPR004181">
    <property type="entry name" value="Znf_MIZ"/>
</dbReference>
<feature type="region of interest" description="Disordered" evidence="5">
    <location>
        <begin position="49"/>
        <end position="74"/>
    </location>
</feature>
<proteinExistence type="predicted"/>
<protein>
    <submittedName>
        <fullName evidence="7">Zinc finger protein, predicted</fullName>
    </submittedName>
</protein>
<dbReference type="GO" id="GO:0008270">
    <property type="term" value="F:zinc ion binding"/>
    <property type="evidence" value="ECO:0007669"/>
    <property type="project" value="UniProtKB-KW"/>
</dbReference>
<dbReference type="EMBL" id="FN554972">
    <property type="protein sequence ID" value="CBH14581.1"/>
    <property type="molecule type" value="Genomic_DNA"/>
</dbReference>
<reference evidence="8" key="1">
    <citation type="journal article" date="2010" name="PLoS Negl. Trop. Dis.">
        <title>The genome sequence of Trypanosoma brucei gambiense, causative agent of chronic human african trypanosomiasis.</title>
        <authorList>
            <person name="Jackson A.P."/>
            <person name="Sanders M."/>
            <person name="Berry A."/>
            <person name="McQuillan J."/>
            <person name="Aslett M.A."/>
            <person name="Quail M.A."/>
            <person name="Chukualim B."/>
            <person name="Capewell P."/>
            <person name="MacLeod A."/>
            <person name="Melville S.E."/>
            <person name="Gibson W."/>
            <person name="Barry J.D."/>
            <person name="Berriman M."/>
            <person name="Hertz-Fowler C."/>
        </authorList>
    </citation>
    <scope>NUCLEOTIDE SEQUENCE [LARGE SCALE GENOMIC DNA]</scope>
    <source>
        <strain evidence="8">MHOM/CI/86/DAL972</strain>
    </source>
</reference>
<evidence type="ECO:0000259" key="6">
    <source>
        <dbReference type="PROSITE" id="PS51044"/>
    </source>
</evidence>
<dbReference type="Pfam" id="PF02891">
    <property type="entry name" value="zf-MIZ"/>
    <property type="match status" value="1"/>
</dbReference>
<feature type="domain" description="SP-RING-type" evidence="6">
    <location>
        <begin position="446"/>
        <end position="527"/>
    </location>
</feature>
<dbReference type="OrthoDB" id="27975at2759"/>
<keyword evidence="2 4" id="KW-0863">Zinc-finger</keyword>
<feature type="region of interest" description="Disordered" evidence="5">
    <location>
        <begin position="1"/>
        <end position="28"/>
    </location>
</feature>
<dbReference type="GO" id="GO:0000785">
    <property type="term" value="C:chromatin"/>
    <property type="evidence" value="ECO:0007669"/>
    <property type="project" value="TreeGrafter"/>
</dbReference>
<feature type="compositionally biased region" description="Low complexity" evidence="5">
    <location>
        <begin position="227"/>
        <end position="240"/>
    </location>
</feature>
<sequence>MVIRPATRKRADSETDNGDNSLRKRSRVYLSPTPSNECVVGFLTGGESTAGTSATTSSRHSECADEGSTLSSYNGSEASAVAEGFSDGDCGDDSSQCGGGFSGEVWLRLKRAVVGKPLSMRVFQREFKSGDIYKYYRRNELNKLMAALRDILEEHGELRLAATVDNKSRMKDLAVQGASALNCFFASRKDAGGGATQVKDAHSATTPPPPPPTVTPLKHNESSGAKASTSFPPSTSNNNAAPVRHRLKYQLPRGVGNAAVEILSLPLDDNLPVEAINEVSSPFHRVLHVVMKTQLCFGSANHSFEVPQQYLEGVASRRLRLHVVPFRSPFIPMSWPVIKEIAVTVNGQAVMTMWRRRWPERRKEVTKTLLPLDITQFLNRNCHTQELGFVVTSKEYVSQVALLVVQLVPQDEVMNSIVTPLCNPQNMRDASLYAMYRSVLEDEEMSKDEMVVDNPVITTKCPISQARISIPIRGAHCAHLQCFDCRSFLQGCHSGCYWNCPLCDSPLAPRDIRVDTVLLRCLQQAGEKCPAYLQLVRNDREAKAAVHTASTAETDEDYVPFRWVPKKSVSGVVDVVLDDDDESSNDVNKPLKPVVACGGSSDSFFGLAELGADSSDDGEAFVVYRRGRVGGNVGDYGSRASEDGDVGRGLRLGTADHPIVL</sequence>
<evidence type="ECO:0000256" key="3">
    <source>
        <dbReference type="ARBA" id="ARBA00022833"/>
    </source>
</evidence>